<accession>A0AAU7DDL1</accession>
<dbReference type="AlphaFoldDB" id="A0AAU7DDL1"/>
<dbReference type="GO" id="GO:0015105">
    <property type="term" value="F:arsenite transmembrane transporter activity"/>
    <property type="evidence" value="ECO:0007669"/>
    <property type="project" value="InterPro"/>
</dbReference>
<proteinExistence type="inferred from homology"/>
<sequence>MSPAHVAIWIISCISILLMLLRPRNIAEAWWIGLGAAVIVGFRLIPLSLAGHAIAEGTDVYLFLAGMMLLSQLAQMHGVFNWLATIAIQHSRGSRIRLFTLIYIVGTFVTIFMSNDATAVVLTPAVLAATRKSKVEPLPYHFICAFIANAASFVLPISNPANLVVFHHGMPPLGEWLRLFIIASILSIVATYFTLRWYCRKDLKGTIADDNETPHLAEAGKLTLIGIAIVAAVLLTASAMGKDLGLPTCISAILIAVVISIRKRTRPSAILSEISWSVLPLVAGLFIMVEAIDSAGALHLSQTALQTLQHLKPMAGTMAAAFGTGIGTNLVNNLPLGLIAAASIQAAHVTGALRSVILVGIDLGPNLSVTGSLATILWLIAIRKEGQNVSAWKFLKAGILVMPPALALATIAAALFTH</sequence>
<keyword evidence="7 8" id="KW-0472">Membrane</keyword>
<dbReference type="PRINTS" id="PR00758">
    <property type="entry name" value="ARSENICPUMP"/>
</dbReference>
<reference evidence="10" key="1">
    <citation type="submission" date="2023-03" db="EMBL/GenBank/DDBJ databases">
        <title>Edaphobacter sp.</title>
        <authorList>
            <person name="Huber K.J."/>
            <person name="Papendorf J."/>
            <person name="Pilke C."/>
            <person name="Bunk B."/>
            <person name="Sproeer C."/>
            <person name="Pester M."/>
        </authorList>
    </citation>
    <scope>NUCLEOTIDE SEQUENCE</scope>
    <source>
        <strain evidence="10">DSM 109920</strain>
    </source>
</reference>
<comment type="similarity">
    <text evidence="2">Belongs to the CitM (TC 2.A.11) transporter family.</text>
</comment>
<protein>
    <submittedName>
        <fullName evidence="10">Arsenic transporter</fullName>
    </submittedName>
</protein>
<dbReference type="InterPro" id="IPR000802">
    <property type="entry name" value="Arsenical_pump_ArsB"/>
</dbReference>
<feature type="transmembrane region" description="Helical" evidence="8">
    <location>
        <begin position="96"/>
        <end position="114"/>
    </location>
</feature>
<dbReference type="Pfam" id="PF03600">
    <property type="entry name" value="CitMHS"/>
    <property type="match status" value="1"/>
</dbReference>
<name>A0AAU7DDL1_9BACT</name>
<feature type="transmembrane region" description="Helical" evidence="8">
    <location>
        <begin position="29"/>
        <end position="54"/>
    </location>
</feature>
<keyword evidence="5 8" id="KW-0812">Transmembrane</keyword>
<evidence type="ECO:0000256" key="7">
    <source>
        <dbReference type="ARBA" id="ARBA00023136"/>
    </source>
</evidence>
<gene>
    <name evidence="10" type="ORF">P8936_07050</name>
</gene>
<evidence type="ECO:0000256" key="1">
    <source>
        <dbReference type="ARBA" id="ARBA00004651"/>
    </source>
</evidence>
<feature type="transmembrane region" description="Helical" evidence="8">
    <location>
        <begin position="219"/>
        <end position="238"/>
    </location>
</feature>
<feature type="transmembrane region" description="Helical" evidence="8">
    <location>
        <begin position="60"/>
        <end position="84"/>
    </location>
</feature>
<dbReference type="InterPro" id="IPR004680">
    <property type="entry name" value="Cit_transptr-like_dom"/>
</dbReference>
<evidence type="ECO:0000256" key="3">
    <source>
        <dbReference type="ARBA" id="ARBA00022448"/>
    </source>
</evidence>
<feature type="domain" description="Citrate transporter-like" evidence="9">
    <location>
        <begin position="23"/>
        <end position="350"/>
    </location>
</feature>
<evidence type="ECO:0000256" key="6">
    <source>
        <dbReference type="ARBA" id="ARBA00022989"/>
    </source>
</evidence>
<organism evidence="10">
    <name type="scientific">Edaphobacter paludis</name>
    <dbReference type="NCBI Taxonomy" id="3035702"/>
    <lineage>
        <taxon>Bacteria</taxon>
        <taxon>Pseudomonadati</taxon>
        <taxon>Acidobacteriota</taxon>
        <taxon>Terriglobia</taxon>
        <taxon>Terriglobales</taxon>
        <taxon>Acidobacteriaceae</taxon>
        <taxon>Edaphobacter</taxon>
    </lineage>
</organism>
<feature type="transmembrane region" description="Helical" evidence="8">
    <location>
        <begin position="6"/>
        <end position="22"/>
    </location>
</feature>
<keyword evidence="3" id="KW-0813">Transport</keyword>
<comment type="subcellular location">
    <subcellularLocation>
        <location evidence="1">Cell membrane</location>
        <topology evidence="1">Multi-pass membrane protein</topology>
    </subcellularLocation>
</comment>
<evidence type="ECO:0000256" key="8">
    <source>
        <dbReference type="SAM" id="Phobius"/>
    </source>
</evidence>
<evidence type="ECO:0000256" key="4">
    <source>
        <dbReference type="ARBA" id="ARBA00022475"/>
    </source>
</evidence>
<evidence type="ECO:0000313" key="10">
    <source>
        <dbReference type="EMBL" id="XBH14911.1"/>
    </source>
</evidence>
<dbReference type="CDD" id="cd01118">
    <property type="entry name" value="ArsB_permease"/>
    <property type="match status" value="1"/>
</dbReference>
<keyword evidence="6 8" id="KW-1133">Transmembrane helix</keyword>
<evidence type="ECO:0000259" key="9">
    <source>
        <dbReference type="Pfam" id="PF03600"/>
    </source>
</evidence>
<dbReference type="PANTHER" id="PTHR43302">
    <property type="entry name" value="TRANSPORTER ARSB-RELATED"/>
    <property type="match status" value="1"/>
</dbReference>
<dbReference type="RefSeq" id="WP_348270100.1">
    <property type="nucleotide sequence ID" value="NZ_CP121195.1"/>
</dbReference>
<feature type="transmembrane region" description="Helical" evidence="8">
    <location>
        <begin position="176"/>
        <end position="198"/>
    </location>
</feature>
<keyword evidence="4" id="KW-1003">Cell membrane</keyword>
<evidence type="ECO:0000256" key="2">
    <source>
        <dbReference type="ARBA" id="ARBA00009843"/>
    </source>
</evidence>
<dbReference type="EMBL" id="CP121195">
    <property type="protein sequence ID" value="XBH14911.1"/>
    <property type="molecule type" value="Genomic_DNA"/>
</dbReference>
<feature type="transmembrane region" description="Helical" evidence="8">
    <location>
        <begin position="244"/>
        <end position="262"/>
    </location>
</feature>
<evidence type="ECO:0000256" key="5">
    <source>
        <dbReference type="ARBA" id="ARBA00022692"/>
    </source>
</evidence>
<feature type="transmembrane region" description="Helical" evidence="8">
    <location>
        <begin position="363"/>
        <end position="382"/>
    </location>
</feature>
<feature type="transmembrane region" description="Helical" evidence="8">
    <location>
        <begin position="394"/>
        <end position="416"/>
    </location>
</feature>
<dbReference type="GO" id="GO:0005886">
    <property type="term" value="C:plasma membrane"/>
    <property type="evidence" value="ECO:0007669"/>
    <property type="project" value="UniProtKB-SubCell"/>
</dbReference>
<dbReference type="PANTHER" id="PTHR43302:SF5">
    <property type="entry name" value="TRANSPORTER ARSB-RELATED"/>
    <property type="match status" value="1"/>
</dbReference>